<keyword evidence="1" id="KW-0413">Isomerase</keyword>
<gene>
    <name evidence="1" type="ORF">A1355_23455</name>
</gene>
<keyword evidence="2" id="KW-1185">Reference proteome</keyword>
<proteinExistence type="predicted"/>
<dbReference type="InterPro" id="IPR021363">
    <property type="entry name" value="DUF2835"/>
</dbReference>
<accession>A0A177NT49</accession>
<dbReference type="OrthoDB" id="5600793at2"/>
<dbReference type="GO" id="GO:0016853">
    <property type="term" value="F:isomerase activity"/>
    <property type="evidence" value="ECO:0007669"/>
    <property type="project" value="UniProtKB-KW"/>
</dbReference>
<organism evidence="1 2">
    <name type="scientific">Methylomonas koyamae</name>
    <dbReference type="NCBI Taxonomy" id="702114"/>
    <lineage>
        <taxon>Bacteria</taxon>
        <taxon>Pseudomonadati</taxon>
        <taxon>Pseudomonadota</taxon>
        <taxon>Gammaproteobacteria</taxon>
        <taxon>Methylococcales</taxon>
        <taxon>Methylococcaceae</taxon>
        <taxon>Methylomonas</taxon>
    </lineage>
</organism>
<dbReference type="Pfam" id="PF11197">
    <property type="entry name" value="DUF2835"/>
    <property type="match status" value="1"/>
</dbReference>
<name>A0A177NT49_9GAMM</name>
<dbReference type="EMBL" id="LUUK01000105">
    <property type="protein sequence ID" value="OAI21238.1"/>
    <property type="molecule type" value="Genomic_DNA"/>
</dbReference>
<reference evidence="2" key="1">
    <citation type="submission" date="2016-03" db="EMBL/GenBank/DDBJ databases">
        <authorList>
            <person name="Heylen K."/>
            <person name="De Vos P."/>
            <person name="Vekeman B."/>
        </authorList>
    </citation>
    <scope>NUCLEOTIDE SEQUENCE [LARGE SCALE GENOMIC DNA]</scope>
    <source>
        <strain evidence="2">R-45383</strain>
    </source>
</reference>
<protein>
    <submittedName>
        <fullName evidence="1">Topoisomerase II</fullName>
    </submittedName>
</protein>
<evidence type="ECO:0000313" key="2">
    <source>
        <dbReference type="Proteomes" id="UP000077628"/>
    </source>
</evidence>
<dbReference type="AlphaFoldDB" id="A0A177NT49"/>
<dbReference type="STRING" id="702114.A1355_23455"/>
<dbReference type="RefSeq" id="WP_064027046.1">
    <property type="nucleotide sequence ID" value="NZ_LUUK01000105.1"/>
</dbReference>
<sequence>MSNRRYIRFRLNLSYDQYLAVYQGHAKTVTTLSDDGRRVVFPAGNVQRYLTKSGIQGHFEMELTEANKFVSIKKLA</sequence>
<comment type="caution">
    <text evidence="1">The sequence shown here is derived from an EMBL/GenBank/DDBJ whole genome shotgun (WGS) entry which is preliminary data.</text>
</comment>
<evidence type="ECO:0000313" key="1">
    <source>
        <dbReference type="EMBL" id="OAI21238.1"/>
    </source>
</evidence>
<dbReference type="Proteomes" id="UP000077628">
    <property type="component" value="Unassembled WGS sequence"/>
</dbReference>